<dbReference type="OrthoDB" id="2135407at2759"/>
<dbReference type="Proteomes" id="UP000663879">
    <property type="component" value="Unassembled WGS sequence"/>
</dbReference>
<accession>A0A814MQW3</accession>
<gene>
    <name evidence="1" type="ORF">OXX778_LOCUS20259</name>
</gene>
<reference evidence="1" key="1">
    <citation type="submission" date="2021-02" db="EMBL/GenBank/DDBJ databases">
        <authorList>
            <person name="Nowell W R."/>
        </authorList>
    </citation>
    <scope>NUCLEOTIDE SEQUENCE</scope>
    <source>
        <strain evidence="1">Ploen Becks lab</strain>
    </source>
</reference>
<proteinExistence type="predicted"/>
<name>A0A814MQW3_9BILA</name>
<comment type="caution">
    <text evidence="1">The sequence shown here is derived from an EMBL/GenBank/DDBJ whole genome shotgun (WGS) entry which is preliminary data.</text>
</comment>
<keyword evidence="2" id="KW-1185">Reference proteome</keyword>
<sequence length="231" mass="27442">MEILSKNDMNSSFAIFILKLNTENCLEIKKCENKTENEKEEFSKLIHNELNSNLINVNIPFKIVFVEGKDKSFYESYNDFLLNNDPEFSNLNMQIMFRPIGSEDNEQNSSSCTQIKNLLRNIDEDYELNKIIFGIIDGDKNDDKTKNDLKKSHINLQILDRYEKENYIMDPLNVLFINRHHKSLANLKLQNINEMNSLLLKDPEYLEELLNKFYDFIKKGIFENKRINRRR</sequence>
<dbReference type="AlphaFoldDB" id="A0A814MQW3"/>
<evidence type="ECO:0000313" key="1">
    <source>
        <dbReference type="EMBL" id="CAF1082526.1"/>
    </source>
</evidence>
<evidence type="ECO:0000313" key="2">
    <source>
        <dbReference type="Proteomes" id="UP000663879"/>
    </source>
</evidence>
<organism evidence="1 2">
    <name type="scientific">Brachionus calyciflorus</name>
    <dbReference type="NCBI Taxonomy" id="104777"/>
    <lineage>
        <taxon>Eukaryota</taxon>
        <taxon>Metazoa</taxon>
        <taxon>Spiralia</taxon>
        <taxon>Gnathifera</taxon>
        <taxon>Rotifera</taxon>
        <taxon>Eurotatoria</taxon>
        <taxon>Monogononta</taxon>
        <taxon>Pseudotrocha</taxon>
        <taxon>Ploima</taxon>
        <taxon>Brachionidae</taxon>
        <taxon>Brachionus</taxon>
    </lineage>
</organism>
<protein>
    <submittedName>
        <fullName evidence="1">Uncharacterized protein</fullName>
    </submittedName>
</protein>
<dbReference type="EMBL" id="CAJNOC010006649">
    <property type="protein sequence ID" value="CAF1082526.1"/>
    <property type="molecule type" value="Genomic_DNA"/>
</dbReference>